<reference evidence="1" key="1">
    <citation type="submission" date="2019-08" db="EMBL/GenBank/DDBJ databases">
        <authorList>
            <person name="Kucharzyk K."/>
            <person name="Murdoch R.W."/>
            <person name="Higgins S."/>
            <person name="Loffler F."/>
        </authorList>
    </citation>
    <scope>NUCLEOTIDE SEQUENCE</scope>
</reference>
<dbReference type="AlphaFoldDB" id="A0A645JQ46"/>
<proteinExistence type="predicted"/>
<accession>A0A645JQ46</accession>
<gene>
    <name evidence="1" type="ORF">SDC9_210131</name>
</gene>
<sequence length="132" mass="14941">MQFSRQPVSLTNYGSLFGLNAQTGVFNGQSYLVTEDLSQSNLFVGKKVWFPIVHQNGPIYLAFDDQWNRQPGLVINDHLGHHSPFRGQPLKIGLIGSPTGTSIRDDHRLAGMDGQVSRFIPRQHPRLYQVRR</sequence>
<name>A0A645JQ46_9ZZZZ</name>
<dbReference type="EMBL" id="VSSQ01140304">
    <property type="protein sequence ID" value="MPN62384.1"/>
    <property type="molecule type" value="Genomic_DNA"/>
</dbReference>
<organism evidence="1">
    <name type="scientific">bioreactor metagenome</name>
    <dbReference type="NCBI Taxonomy" id="1076179"/>
    <lineage>
        <taxon>unclassified sequences</taxon>
        <taxon>metagenomes</taxon>
        <taxon>ecological metagenomes</taxon>
    </lineage>
</organism>
<comment type="caution">
    <text evidence="1">The sequence shown here is derived from an EMBL/GenBank/DDBJ whole genome shotgun (WGS) entry which is preliminary data.</text>
</comment>
<evidence type="ECO:0000313" key="1">
    <source>
        <dbReference type="EMBL" id="MPN62384.1"/>
    </source>
</evidence>
<protein>
    <submittedName>
        <fullName evidence="1">Uncharacterized protein</fullName>
    </submittedName>
</protein>